<dbReference type="SUPFAM" id="SSF51735">
    <property type="entry name" value="NAD(P)-binding Rossmann-fold domains"/>
    <property type="match status" value="1"/>
</dbReference>
<dbReference type="GO" id="GO:0048038">
    <property type="term" value="F:quinone binding"/>
    <property type="evidence" value="ECO:0007669"/>
    <property type="project" value="TreeGrafter"/>
</dbReference>
<dbReference type="CDD" id="cd05233">
    <property type="entry name" value="SDR_c"/>
    <property type="match status" value="1"/>
</dbReference>
<evidence type="ECO:0000313" key="4">
    <source>
        <dbReference type="Proteomes" id="UP000193077"/>
    </source>
</evidence>
<dbReference type="FunFam" id="3.40.50.720:FF:000084">
    <property type="entry name" value="Short-chain dehydrogenase reductase"/>
    <property type="match status" value="1"/>
</dbReference>
<name>A0A1Y5TT11_9RHOB</name>
<dbReference type="InterPro" id="IPR002347">
    <property type="entry name" value="SDR_fam"/>
</dbReference>
<evidence type="ECO:0000256" key="1">
    <source>
        <dbReference type="ARBA" id="ARBA00006484"/>
    </source>
</evidence>
<dbReference type="EC" id="1.1.1.100" evidence="3"/>
<dbReference type="EMBL" id="FWFO01000006">
    <property type="protein sequence ID" value="SLN71658.1"/>
    <property type="molecule type" value="Genomic_DNA"/>
</dbReference>
<dbReference type="RefSeq" id="WP_085797902.1">
    <property type="nucleotide sequence ID" value="NZ_FWFO01000006.1"/>
</dbReference>
<dbReference type="Pfam" id="PF13561">
    <property type="entry name" value="adh_short_C2"/>
    <property type="match status" value="1"/>
</dbReference>
<dbReference type="AlphaFoldDB" id="A0A1Y5TT11"/>
<dbReference type="Gene3D" id="3.40.50.720">
    <property type="entry name" value="NAD(P)-binding Rossmann-like Domain"/>
    <property type="match status" value="1"/>
</dbReference>
<dbReference type="GO" id="GO:0004316">
    <property type="term" value="F:3-oxoacyl-[acyl-carrier-protein] reductase (NADPH) activity"/>
    <property type="evidence" value="ECO:0007669"/>
    <property type="project" value="UniProtKB-EC"/>
</dbReference>
<protein>
    <submittedName>
        <fullName evidence="3">3-oxoacyl-[acyl-carrier-protein] reductase FabG</fullName>
        <ecNumber evidence="3">1.1.1.100</ecNumber>
    </submittedName>
</protein>
<dbReference type="GO" id="GO:0006633">
    <property type="term" value="P:fatty acid biosynthetic process"/>
    <property type="evidence" value="ECO:0007669"/>
    <property type="project" value="TreeGrafter"/>
</dbReference>
<organism evidence="3 4">
    <name type="scientific">Falsiruegeria litorea R37</name>
    <dbReference type="NCBI Taxonomy" id="1200284"/>
    <lineage>
        <taxon>Bacteria</taxon>
        <taxon>Pseudomonadati</taxon>
        <taxon>Pseudomonadota</taxon>
        <taxon>Alphaproteobacteria</taxon>
        <taxon>Rhodobacterales</taxon>
        <taxon>Roseobacteraceae</taxon>
        <taxon>Falsiruegeria</taxon>
    </lineage>
</organism>
<sequence length="251" mass="26964">MGSVNYGSELIGRRAVVTGAASGIGAACAKALASHGVWTACVDIVPPDETVAEIKAASGRSVSITCDVAREEDVLALFAQVRQYIGRLDFLVHCAGVIHEKPLLDTRTEEFDRVIDVNLRGTFLVGREGIRAMQPQGGRVILIASDLGYLGRETFSPYVASKHGVIGLMRSWAKEFAPKILVNAICPGPIDTAMLSVDQMTEEWRQKERDIPLSRFGAAEEIADMAVFLSSNSSQFITGQGMHVNGGSVMP</sequence>
<evidence type="ECO:0000256" key="2">
    <source>
        <dbReference type="ARBA" id="ARBA00023002"/>
    </source>
</evidence>
<comment type="similarity">
    <text evidence="1">Belongs to the short-chain dehydrogenases/reductases (SDR) family.</text>
</comment>
<dbReference type="PANTHER" id="PTHR42760:SF133">
    <property type="entry name" value="3-OXOACYL-[ACYL-CARRIER-PROTEIN] REDUCTASE"/>
    <property type="match status" value="1"/>
</dbReference>
<accession>A0A1Y5TT11</accession>
<dbReference type="Proteomes" id="UP000193077">
    <property type="component" value="Unassembled WGS sequence"/>
</dbReference>
<gene>
    <name evidence="3" type="primary">fabG_9</name>
    <name evidence="3" type="ORF">TRL7639_04266</name>
</gene>
<keyword evidence="2 3" id="KW-0560">Oxidoreductase</keyword>
<evidence type="ECO:0000313" key="3">
    <source>
        <dbReference type="EMBL" id="SLN71658.1"/>
    </source>
</evidence>
<dbReference type="InterPro" id="IPR020904">
    <property type="entry name" value="Sc_DH/Rdtase_CS"/>
</dbReference>
<dbReference type="PRINTS" id="PR00080">
    <property type="entry name" value="SDRFAMILY"/>
</dbReference>
<dbReference type="PANTHER" id="PTHR42760">
    <property type="entry name" value="SHORT-CHAIN DEHYDROGENASES/REDUCTASES FAMILY MEMBER"/>
    <property type="match status" value="1"/>
</dbReference>
<proteinExistence type="inferred from homology"/>
<dbReference type="InterPro" id="IPR036291">
    <property type="entry name" value="NAD(P)-bd_dom_sf"/>
</dbReference>
<keyword evidence="4" id="KW-1185">Reference proteome</keyword>
<reference evidence="3 4" key="1">
    <citation type="submission" date="2017-03" db="EMBL/GenBank/DDBJ databases">
        <authorList>
            <person name="Afonso C.L."/>
            <person name="Miller P.J."/>
            <person name="Scott M.A."/>
            <person name="Spackman E."/>
            <person name="Goraichik I."/>
            <person name="Dimitrov K.M."/>
            <person name="Suarez D.L."/>
            <person name="Swayne D.E."/>
        </authorList>
    </citation>
    <scope>NUCLEOTIDE SEQUENCE [LARGE SCALE GENOMIC DNA]</scope>
    <source>
        <strain evidence="3 4">CECT 7639</strain>
    </source>
</reference>
<dbReference type="PRINTS" id="PR00081">
    <property type="entry name" value="GDHRDH"/>
</dbReference>
<dbReference type="PROSITE" id="PS00061">
    <property type="entry name" value="ADH_SHORT"/>
    <property type="match status" value="1"/>
</dbReference>
<dbReference type="OrthoDB" id="198783at2"/>